<name>A0A433AJ66_9FUNG</name>
<dbReference type="InterPro" id="IPR045186">
    <property type="entry name" value="Indole-3-glycerol_P_synth"/>
</dbReference>
<dbReference type="EC" id="4.1.1.48" evidence="3"/>
<reference evidence="10 11" key="1">
    <citation type="journal article" date="2018" name="New Phytol.">
        <title>Phylogenomics of Endogonaceae and evolution of mycorrhizas within Mucoromycota.</title>
        <authorList>
            <person name="Chang Y."/>
            <person name="Desiro A."/>
            <person name="Na H."/>
            <person name="Sandor L."/>
            <person name="Lipzen A."/>
            <person name="Clum A."/>
            <person name="Barry K."/>
            <person name="Grigoriev I.V."/>
            <person name="Martin F.M."/>
            <person name="Stajich J.E."/>
            <person name="Smith M.E."/>
            <person name="Bonito G."/>
            <person name="Spatafora J.W."/>
        </authorList>
    </citation>
    <scope>NUCLEOTIDE SEQUENCE [LARGE SCALE GENOMIC DNA]</scope>
    <source>
        <strain evidence="10 11">GMNB39</strain>
    </source>
</reference>
<dbReference type="Proteomes" id="UP000268093">
    <property type="component" value="Unassembled WGS sequence"/>
</dbReference>
<dbReference type="InterPro" id="IPR013798">
    <property type="entry name" value="Indole-3-glycerol_P_synth_dom"/>
</dbReference>
<keyword evidence="4" id="KW-0028">Amino-acid biosynthesis</keyword>
<feature type="domain" description="Indole-3-glycerol phosphate synthase" evidence="9">
    <location>
        <begin position="16"/>
        <end position="106"/>
    </location>
</feature>
<keyword evidence="5" id="KW-0210">Decarboxylase</keyword>
<dbReference type="Pfam" id="PF00218">
    <property type="entry name" value="IGPS"/>
    <property type="match status" value="1"/>
</dbReference>
<dbReference type="GO" id="GO:0004640">
    <property type="term" value="F:phosphoribosylanthranilate isomerase activity"/>
    <property type="evidence" value="ECO:0007669"/>
    <property type="project" value="TreeGrafter"/>
</dbReference>
<dbReference type="AlphaFoldDB" id="A0A433AJ66"/>
<dbReference type="EMBL" id="RBNI01017451">
    <property type="protein sequence ID" value="RUP02694.1"/>
    <property type="molecule type" value="Genomic_DNA"/>
</dbReference>
<proteinExistence type="predicted"/>
<gene>
    <name evidence="10" type="ORF">BC936DRAFT_140616</name>
</gene>
<dbReference type="InterPro" id="IPR011060">
    <property type="entry name" value="RibuloseP-bd_barrel"/>
</dbReference>
<dbReference type="UniPathway" id="UPA00035">
    <property type="reaction ID" value="UER00043"/>
</dbReference>
<dbReference type="InterPro" id="IPR013785">
    <property type="entry name" value="Aldolase_TIM"/>
</dbReference>
<evidence type="ECO:0000256" key="7">
    <source>
        <dbReference type="ARBA" id="ARBA00023141"/>
    </source>
</evidence>
<evidence type="ECO:0000259" key="9">
    <source>
        <dbReference type="Pfam" id="PF00218"/>
    </source>
</evidence>
<evidence type="ECO:0000313" key="11">
    <source>
        <dbReference type="Proteomes" id="UP000268093"/>
    </source>
</evidence>
<evidence type="ECO:0000256" key="4">
    <source>
        <dbReference type="ARBA" id="ARBA00022605"/>
    </source>
</evidence>
<keyword evidence="8" id="KW-0456">Lyase</keyword>
<evidence type="ECO:0000313" key="10">
    <source>
        <dbReference type="EMBL" id="RUP02694.1"/>
    </source>
</evidence>
<organism evidence="10 11">
    <name type="scientific">Jimgerdemannia flammicorona</name>
    <dbReference type="NCBI Taxonomy" id="994334"/>
    <lineage>
        <taxon>Eukaryota</taxon>
        <taxon>Fungi</taxon>
        <taxon>Fungi incertae sedis</taxon>
        <taxon>Mucoromycota</taxon>
        <taxon>Mucoromycotina</taxon>
        <taxon>Endogonomycetes</taxon>
        <taxon>Endogonales</taxon>
        <taxon>Endogonaceae</taxon>
        <taxon>Jimgerdemannia</taxon>
    </lineage>
</organism>
<dbReference type="OrthoDB" id="524799at2759"/>
<keyword evidence="7" id="KW-0057">Aromatic amino acid biosynthesis</keyword>
<evidence type="ECO:0000256" key="8">
    <source>
        <dbReference type="ARBA" id="ARBA00023239"/>
    </source>
</evidence>
<evidence type="ECO:0000256" key="2">
    <source>
        <dbReference type="ARBA" id="ARBA00004696"/>
    </source>
</evidence>
<keyword evidence="11" id="KW-1185">Reference proteome</keyword>
<keyword evidence="6" id="KW-0822">Tryptophan biosynthesis</keyword>
<comment type="catalytic activity">
    <reaction evidence="1">
        <text>1-(2-carboxyphenylamino)-1-deoxy-D-ribulose 5-phosphate + H(+) = (1S,2R)-1-C-(indol-3-yl)glycerol 3-phosphate + CO2 + H2O</text>
        <dbReference type="Rhea" id="RHEA:23476"/>
        <dbReference type="ChEBI" id="CHEBI:15377"/>
        <dbReference type="ChEBI" id="CHEBI:15378"/>
        <dbReference type="ChEBI" id="CHEBI:16526"/>
        <dbReference type="ChEBI" id="CHEBI:58613"/>
        <dbReference type="ChEBI" id="CHEBI:58866"/>
        <dbReference type="EC" id="4.1.1.48"/>
    </reaction>
</comment>
<evidence type="ECO:0000256" key="6">
    <source>
        <dbReference type="ARBA" id="ARBA00022822"/>
    </source>
</evidence>
<comment type="caution">
    <text evidence="10">The sequence shown here is derived from an EMBL/GenBank/DDBJ whole genome shotgun (WGS) entry which is preliminary data.</text>
</comment>
<feature type="non-terminal residue" evidence="10">
    <location>
        <position position="171"/>
    </location>
</feature>
<dbReference type="SUPFAM" id="SSF51366">
    <property type="entry name" value="Ribulose-phoshate binding barrel"/>
    <property type="match status" value="1"/>
</dbReference>
<dbReference type="PANTHER" id="PTHR22854:SF2">
    <property type="entry name" value="INDOLE-3-GLYCEROL-PHOSPHATE SYNTHASE"/>
    <property type="match status" value="1"/>
</dbReference>
<accession>A0A433AJ66</accession>
<dbReference type="GO" id="GO:0004425">
    <property type="term" value="F:indole-3-glycerol-phosphate synthase activity"/>
    <property type="evidence" value="ECO:0007669"/>
    <property type="project" value="UniProtKB-EC"/>
</dbReference>
<dbReference type="Gene3D" id="3.20.20.70">
    <property type="entry name" value="Aldolase class I"/>
    <property type="match status" value="1"/>
</dbReference>
<protein>
    <recommendedName>
        <fullName evidence="3">indole-3-glycerol-phosphate synthase</fullName>
        <ecNumber evidence="3">4.1.1.48</ecNumber>
    </recommendedName>
</protein>
<evidence type="ECO:0000256" key="5">
    <source>
        <dbReference type="ARBA" id="ARBA00022793"/>
    </source>
</evidence>
<dbReference type="PANTHER" id="PTHR22854">
    <property type="entry name" value="TRYPTOPHAN BIOSYNTHESIS PROTEIN"/>
    <property type="match status" value="1"/>
</dbReference>
<sequence length="171" mass="19073">MPNVREVLSNLLNSPAILRKDFIVDIYQVMEAHLHGADTVLPIVAMFTDAQLKELDDFSRFLGMEPLVEINNGWEMKRALAISARVVGVNNRNLHNFDVDMETTRSQEGGIEWHPRRASVAGGLDPENVVEMIGQVERGETDGVKDLGKIREFMRRAGEVVMAGSVNGMKI</sequence>
<comment type="pathway">
    <text evidence="2">Amino-acid biosynthesis; L-tryptophan biosynthesis; L-tryptophan from chorismate: step 4/5.</text>
</comment>
<evidence type="ECO:0000256" key="3">
    <source>
        <dbReference type="ARBA" id="ARBA00012362"/>
    </source>
</evidence>
<evidence type="ECO:0000256" key="1">
    <source>
        <dbReference type="ARBA" id="ARBA00001633"/>
    </source>
</evidence>
<dbReference type="GO" id="GO:0000162">
    <property type="term" value="P:L-tryptophan biosynthetic process"/>
    <property type="evidence" value="ECO:0007669"/>
    <property type="project" value="UniProtKB-UniPathway"/>
</dbReference>